<comment type="subcellular location">
    <subcellularLocation>
        <location evidence="1">Membrane</location>
        <topology evidence="1">Single-pass membrane protein</topology>
    </subcellularLocation>
</comment>
<dbReference type="PANTHER" id="PTHR42911:SF1">
    <property type="entry name" value="MODULATOR OF FTSH PROTEASE HFLC"/>
    <property type="match status" value="1"/>
</dbReference>
<reference evidence="10" key="1">
    <citation type="journal article" date="2019" name="J. Bacteriol.">
        <title>A Mutagenic Screen Identifies a TonB-Dependent Receptor Required for the Lanthanide Metal Switch in the Type I Methanotroph 'Methylotuvimicrobium buryatense' 5GB1C.</title>
        <authorList>
            <person name="Groom J.D."/>
            <person name="Ford S.M."/>
            <person name="Pesesky M.W."/>
            <person name="Lidstrom M.E."/>
        </authorList>
    </citation>
    <scope>NUCLEOTIDE SEQUENCE [LARGE SCALE GENOMIC DNA]</scope>
    <source>
        <strain evidence="10">5GB1C</strain>
    </source>
</reference>
<dbReference type="Proteomes" id="UP000305881">
    <property type="component" value="Chromosome"/>
</dbReference>
<gene>
    <name evidence="9" type="primary">hflC</name>
    <name evidence="9" type="ORF">EQU24_21940</name>
</gene>
<protein>
    <recommendedName>
        <fullName evidence="6">Protein HflC</fullName>
    </recommendedName>
</protein>
<evidence type="ECO:0000313" key="9">
    <source>
        <dbReference type="EMBL" id="QCW84605.1"/>
    </source>
</evidence>
<proteinExistence type="inferred from homology"/>
<dbReference type="PIRSF" id="PIRSF005651">
    <property type="entry name" value="HflC"/>
    <property type="match status" value="1"/>
</dbReference>
<dbReference type="InterPro" id="IPR036013">
    <property type="entry name" value="Band_7/SPFH_dom_sf"/>
</dbReference>
<dbReference type="InterPro" id="IPR001972">
    <property type="entry name" value="Stomatin_HflK_fam"/>
</dbReference>
<dbReference type="PRINTS" id="PR00721">
    <property type="entry name" value="STOMATIN"/>
</dbReference>
<comment type="function">
    <text evidence="6">HflC and HflK could regulate a protease.</text>
</comment>
<dbReference type="GO" id="GO:0016020">
    <property type="term" value="C:membrane"/>
    <property type="evidence" value="ECO:0007669"/>
    <property type="project" value="UniProtKB-SubCell"/>
</dbReference>
<dbReference type="RefSeq" id="WP_017841511.1">
    <property type="nucleotide sequence ID" value="NZ_CP035467.1"/>
</dbReference>
<dbReference type="SUPFAM" id="SSF117892">
    <property type="entry name" value="Band 7/SPFH domain"/>
    <property type="match status" value="1"/>
</dbReference>
<keyword evidence="10" id="KW-1185">Reference proteome</keyword>
<dbReference type="KEGG" id="mbur:EQU24_21940"/>
<dbReference type="OrthoDB" id="9812991at2"/>
<feature type="domain" description="Band 7" evidence="8">
    <location>
        <begin position="22"/>
        <end position="185"/>
    </location>
</feature>
<dbReference type="Gene3D" id="3.30.479.30">
    <property type="entry name" value="Band 7 domain"/>
    <property type="match status" value="1"/>
</dbReference>
<evidence type="ECO:0000259" key="8">
    <source>
        <dbReference type="SMART" id="SM00244"/>
    </source>
</evidence>
<keyword evidence="9" id="KW-0645">Protease</keyword>
<organism evidence="9 10">
    <name type="scientific">Methylotuvimicrobium buryatense</name>
    <name type="common">Methylomicrobium buryatense</name>
    <dbReference type="NCBI Taxonomy" id="95641"/>
    <lineage>
        <taxon>Bacteria</taxon>
        <taxon>Pseudomonadati</taxon>
        <taxon>Pseudomonadota</taxon>
        <taxon>Gammaproteobacteria</taxon>
        <taxon>Methylococcales</taxon>
        <taxon>Methylococcaceae</taxon>
        <taxon>Methylotuvimicrobium</taxon>
    </lineage>
</organism>
<dbReference type="Pfam" id="PF01145">
    <property type="entry name" value="Band_7"/>
    <property type="match status" value="1"/>
</dbReference>
<name>A0A4V1IKE3_METBY</name>
<sequence length="288" mass="33022">MNSLPKQLLVPIGLSVLILGYMSVFYVGESEKAIKFRLGEIVESDYRPGLHFKMPLINNTSAFDARIQTLNAKSERFLTSEKKNVIVDSFAKWKIGDVGLFYTTVSGDSYQANLRLDQIMKDAMRGEFGLRTIKDLVSEDRGNLRKVLMEKLSPVAEQYGIELVDIRIKRIDLPDEVSSSVFRRMEAERERVAREFRSQGAELAEQISAQADKERDIILANAYREAEQIRGRGDAKSAEIYAVSHGKNEEFYAFHRSLNAYQKSFENTQDTLLLEPKSDFFRYFSKEE</sequence>
<evidence type="ECO:0000256" key="1">
    <source>
        <dbReference type="ARBA" id="ARBA00004167"/>
    </source>
</evidence>
<accession>A0A4V1IKE3</accession>
<dbReference type="InterPro" id="IPR001107">
    <property type="entry name" value="Band_7"/>
</dbReference>
<keyword evidence="4 7" id="KW-1133">Transmembrane helix</keyword>
<dbReference type="NCBIfam" id="TIGR01932">
    <property type="entry name" value="hflC"/>
    <property type="match status" value="1"/>
</dbReference>
<dbReference type="AlphaFoldDB" id="A0A4V1IKE3"/>
<dbReference type="InterPro" id="IPR010200">
    <property type="entry name" value="HflC"/>
</dbReference>
<dbReference type="SMART" id="SM00244">
    <property type="entry name" value="PHB"/>
    <property type="match status" value="1"/>
</dbReference>
<keyword evidence="3 7" id="KW-0812">Transmembrane</keyword>
<evidence type="ECO:0000256" key="3">
    <source>
        <dbReference type="ARBA" id="ARBA00022692"/>
    </source>
</evidence>
<dbReference type="GO" id="GO:0008233">
    <property type="term" value="F:peptidase activity"/>
    <property type="evidence" value="ECO:0007669"/>
    <property type="project" value="UniProtKB-KW"/>
</dbReference>
<keyword evidence="9" id="KW-0378">Hydrolase</keyword>
<dbReference type="CDD" id="cd03405">
    <property type="entry name" value="SPFH_HflC"/>
    <property type="match status" value="1"/>
</dbReference>
<dbReference type="STRING" id="675511.GCA_000341735_03039"/>
<evidence type="ECO:0000256" key="4">
    <source>
        <dbReference type="ARBA" id="ARBA00022989"/>
    </source>
</evidence>
<comment type="similarity">
    <text evidence="2 6">Belongs to the band 7/mec-2 family. HflC subfamily.</text>
</comment>
<evidence type="ECO:0000256" key="6">
    <source>
        <dbReference type="PIRNR" id="PIRNR005651"/>
    </source>
</evidence>
<evidence type="ECO:0000256" key="7">
    <source>
        <dbReference type="SAM" id="Phobius"/>
    </source>
</evidence>
<feature type="transmembrane region" description="Helical" evidence="7">
    <location>
        <begin position="6"/>
        <end position="27"/>
    </location>
</feature>
<dbReference type="PANTHER" id="PTHR42911">
    <property type="entry name" value="MODULATOR OF FTSH PROTEASE HFLC"/>
    <property type="match status" value="1"/>
</dbReference>
<evidence type="ECO:0000256" key="5">
    <source>
        <dbReference type="ARBA" id="ARBA00023136"/>
    </source>
</evidence>
<keyword evidence="5 7" id="KW-0472">Membrane</keyword>
<dbReference type="EMBL" id="CP035467">
    <property type="protein sequence ID" value="QCW84605.1"/>
    <property type="molecule type" value="Genomic_DNA"/>
</dbReference>
<dbReference type="GO" id="GO:0006508">
    <property type="term" value="P:proteolysis"/>
    <property type="evidence" value="ECO:0007669"/>
    <property type="project" value="UniProtKB-KW"/>
</dbReference>
<evidence type="ECO:0000256" key="2">
    <source>
        <dbReference type="ARBA" id="ARBA00007862"/>
    </source>
</evidence>
<evidence type="ECO:0000313" key="10">
    <source>
        <dbReference type="Proteomes" id="UP000305881"/>
    </source>
</evidence>